<dbReference type="Gene3D" id="3.40.50.2000">
    <property type="entry name" value="Glycogen Phosphorylase B"/>
    <property type="match status" value="2"/>
</dbReference>
<dbReference type="RefSeq" id="WP_188530418.1">
    <property type="nucleotide sequence ID" value="NZ_BMGR01000004.1"/>
</dbReference>
<feature type="domain" description="Glycosyl transferase family 1" evidence="1">
    <location>
        <begin position="203"/>
        <end position="310"/>
    </location>
</feature>
<evidence type="ECO:0000259" key="2">
    <source>
        <dbReference type="Pfam" id="PF13439"/>
    </source>
</evidence>
<dbReference type="AlphaFoldDB" id="A0A917CV16"/>
<evidence type="ECO:0000259" key="1">
    <source>
        <dbReference type="Pfam" id="PF00534"/>
    </source>
</evidence>
<reference evidence="3" key="1">
    <citation type="journal article" date="2014" name="Int. J. Syst. Evol. Microbiol.">
        <title>Complete genome sequence of Corynebacterium casei LMG S-19264T (=DSM 44701T), isolated from a smear-ripened cheese.</title>
        <authorList>
            <consortium name="US DOE Joint Genome Institute (JGI-PGF)"/>
            <person name="Walter F."/>
            <person name="Albersmeier A."/>
            <person name="Kalinowski J."/>
            <person name="Ruckert C."/>
        </authorList>
    </citation>
    <scope>NUCLEOTIDE SEQUENCE</scope>
    <source>
        <strain evidence="3">CGMCC 1.12987</strain>
    </source>
</reference>
<protein>
    <submittedName>
        <fullName evidence="3">Glycosyltransferase EpsF</fullName>
    </submittedName>
</protein>
<dbReference type="GO" id="GO:0016757">
    <property type="term" value="F:glycosyltransferase activity"/>
    <property type="evidence" value="ECO:0007669"/>
    <property type="project" value="InterPro"/>
</dbReference>
<proteinExistence type="predicted"/>
<gene>
    <name evidence="3" type="primary">epsF</name>
    <name evidence="3" type="ORF">GCM10010916_14760</name>
</gene>
<dbReference type="InterPro" id="IPR050194">
    <property type="entry name" value="Glycosyltransferase_grp1"/>
</dbReference>
<dbReference type="Pfam" id="PF00534">
    <property type="entry name" value="Glycos_transf_1"/>
    <property type="match status" value="1"/>
</dbReference>
<sequence>MSAKIKVLHVVGKMHPGGIETLLMNIYRHTDRDTFEYHFAVQTEEKAFYDDEILELGGTIFRQPHPQRSLSRFRREFAANVTRHGPYAAVHSHIFGFSGYVLKLADRMDIPVRVSHSHNTHDSRQSSVLRKVYRSYMRQLISNHATTMLGCSRAACESLFGDHCWSDRRVDVIPNAIMLEPYEQLSEDRSELRRRLGVHDCSAPLFAHIGRFSQQKNHAFLLEAFACLAAQRPDAKLFLIGDGPLRQDMERKAKQLAIDGQVQFLGLRKDVPELLGAMDGFLLPSLYEGLGIVLIEAQAAGIPCLVSNRIPEEADLGLGMIHRLRLEDSAQRWGEEMNRIVLQKRHPWNDIQQALQKSGYDIKSSVSRLERIYRGESIL</sequence>
<comment type="caution">
    <text evidence="3">The sequence shown here is derived from an EMBL/GenBank/DDBJ whole genome shotgun (WGS) entry which is preliminary data.</text>
</comment>
<reference evidence="3" key="2">
    <citation type="submission" date="2020-09" db="EMBL/GenBank/DDBJ databases">
        <authorList>
            <person name="Sun Q."/>
            <person name="Zhou Y."/>
        </authorList>
    </citation>
    <scope>NUCLEOTIDE SEQUENCE</scope>
    <source>
        <strain evidence="3">CGMCC 1.12987</strain>
    </source>
</reference>
<dbReference type="EMBL" id="BMGR01000004">
    <property type="protein sequence ID" value="GGF98562.1"/>
    <property type="molecule type" value="Genomic_DNA"/>
</dbReference>
<dbReference type="PANTHER" id="PTHR45947">
    <property type="entry name" value="SULFOQUINOVOSYL TRANSFERASE SQD2"/>
    <property type="match status" value="1"/>
</dbReference>
<evidence type="ECO:0000313" key="4">
    <source>
        <dbReference type="Proteomes" id="UP000644756"/>
    </source>
</evidence>
<dbReference type="Pfam" id="PF13439">
    <property type="entry name" value="Glyco_transf_4"/>
    <property type="match status" value="1"/>
</dbReference>
<dbReference type="PANTHER" id="PTHR45947:SF14">
    <property type="entry name" value="SLL1723 PROTEIN"/>
    <property type="match status" value="1"/>
</dbReference>
<evidence type="ECO:0000313" key="3">
    <source>
        <dbReference type="EMBL" id="GGF98562.1"/>
    </source>
</evidence>
<dbReference type="CDD" id="cd03812">
    <property type="entry name" value="GT4_CapH-like"/>
    <property type="match status" value="1"/>
</dbReference>
<dbReference type="SUPFAM" id="SSF53756">
    <property type="entry name" value="UDP-Glycosyltransferase/glycogen phosphorylase"/>
    <property type="match status" value="1"/>
</dbReference>
<dbReference type="InterPro" id="IPR028098">
    <property type="entry name" value="Glyco_trans_4-like_N"/>
</dbReference>
<accession>A0A917CV16</accession>
<dbReference type="InterPro" id="IPR001296">
    <property type="entry name" value="Glyco_trans_1"/>
</dbReference>
<feature type="domain" description="Glycosyltransferase subfamily 4-like N-terminal" evidence="2">
    <location>
        <begin position="16"/>
        <end position="178"/>
    </location>
</feature>
<name>A0A917CV16_9BACL</name>
<dbReference type="Proteomes" id="UP000644756">
    <property type="component" value="Unassembled WGS sequence"/>
</dbReference>
<keyword evidence="4" id="KW-1185">Reference proteome</keyword>
<organism evidence="3 4">
    <name type="scientific">Paenibacillus abyssi</name>
    <dbReference type="NCBI Taxonomy" id="1340531"/>
    <lineage>
        <taxon>Bacteria</taxon>
        <taxon>Bacillati</taxon>
        <taxon>Bacillota</taxon>
        <taxon>Bacilli</taxon>
        <taxon>Bacillales</taxon>
        <taxon>Paenibacillaceae</taxon>
        <taxon>Paenibacillus</taxon>
    </lineage>
</organism>